<dbReference type="InParanoid" id="A0A1X7TLQ7"/>
<reference evidence="1" key="1">
    <citation type="submission" date="2017-05" db="UniProtKB">
        <authorList>
            <consortium name="EnsemblMetazoa"/>
        </authorList>
    </citation>
    <scope>IDENTIFICATION</scope>
</reference>
<accession>A0A1X7TLQ7</accession>
<dbReference type="EnsemblMetazoa" id="Aqu2.1.15836_001">
    <property type="protein sequence ID" value="Aqu2.1.15836_001"/>
    <property type="gene ID" value="Aqu2.1.15836"/>
</dbReference>
<evidence type="ECO:0000313" key="1">
    <source>
        <dbReference type="EnsemblMetazoa" id="Aqu2.1.15836_001"/>
    </source>
</evidence>
<name>A0A1X7TLQ7_AMPQE</name>
<protein>
    <submittedName>
        <fullName evidence="1">Uncharacterized protein</fullName>
    </submittedName>
</protein>
<sequence>MLSLKRNGGFCIGDFFMEPSITNINFLPINHLETSLPVLLRNAFTRTYSIQKAYSILVNNEIESSKICKIVPISVEHNCTFVVDKSQLANAADVCADDCGVWKNNGVRPCIVKWNDVADVVIYGAPKSIEKVDDEIGDVLGQVSSGCCLQNVAEVSTARLDGIYLIAPQRHNLLMSWNCVTVDGSNGEAFVSGFLI</sequence>
<organism evidence="1">
    <name type="scientific">Amphimedon queenslandica</name>
    <name type="common">Sponge</name>
    <dbReference type="NCBI Taxonomy" id="400682"/>
    <lineage>
        <taxon>Eukaryota</taxon>
        <taxon>Metazoa</taxon>
        <taxon>Porifera</taxon>
        <taxon>Demospongiae</taxon>
        <taxon>Heteroscleromorpha</taxon>
        <taxon>Haplosclerida</taxon>
        <taxon>Niphatidae</taxon>
        <taxon>Amphimedon</taxon>
    </lineage>
</organism>
<proteinExistence type="predicted"/>
<dbReference type="AlphaFoldDB" id="A0A1X7TLQ7"/>